<feature type="domain" description="HAMP" evidence="10">
    <location>
        <begin position="207"/>
        <end position="260"/>
    </location>
</feature>
<dbReference type="PROSITE" id="PS50885">
    <property type="entry name" value="HAMP"/>
    <property type="match status" value="1"/>
</dbReference>
<keyword evidence="3 8" id="KW-0472">Membrane</keyword>
<dbReference type="KEGG" id="bmur:ABE28_017815"/>
<dbReference type="InterPro" id="IPR003660">
    <property type="entry name" value="HAMP_dom"/>
</dbReference>
<protein>
    <recommendedName>
        <fullName evidence="13">Chemotaxis protein</fullName>
    </recommendedName>
</protein>
<dbReference type="EMBL" id="CP017080">
    <property type="protein sequence ID" value="AOH56224.1"/>
    <property type="molecule type" value="Genomic_DNA"/>
</dbReference>
<dbReference type="Pfam" id="PF00015">
    <property type="entry name" value="MCPsignal"/>
    <property type="match status" value="1"/>
</dbReference>
<evidence type="ECO:0000256" key="7">
    <source>
        <dbReference type="SAM" id="MobiDB-lite"/>
    </source>
</evidence>
<dbReference type="Pfam" id="PF12729">
    <property type="entry name" value="4HB_MCP_1"/>
    <property type="match status" value="1"/>
</dbReference>
<evidence type="ECO:0000256" key="6">
    <source>
        <dbReference type="PROSITE-ProRule" id="PRU00284"/>
    </source>
</evidence>
<dbReference type="Pfam" id="PF00672">
    <property type="entry name" value="HAMP"/>
    <property type="match status" value="1"/>
</dbReference>
<keyword evidence="4 6" id="KW-0807">Transducer</keyword>
<dbReference type="PANTHER" id="PTHR32089:SF112">
    <property type="entry name" value="LYSOZYME-LIKE PROTEIN-RELATED"/>
    <property type="match status" value="1"/>
</dbReference>
<keyword evidence="12" id="KW-1185">Reference proteome</keyword>
<dbReference type="SMART" id="SM00283">
    <property type="entry name" value="MA"/>
    <property type="match status" value="1"/>
</dbReference>
<evidence type="ECO:0000256" key="8">
    <source>
        <dbReference type="SAM" id="Phobius"/>
    </source>
</evidence>
<dbReference type="GO" id="GO:0007165">
    <property type="term" value="P:signal transduction"/>
    <property type="evidence" value="ECO:0007669"/>
    <property type="project" value="UniProtKB-KW"/>
</dbReference>
<dbReference type="Proteomes" id="UP000077926">
    <property type="component" value="Chromosome"/>
</dbReference>
<dbReference type="Gene3D" id="1.10.287.950">
    <property type="entry name" value="Methyl-accepting chemotaxis protein"/>
    <property type="match status" value="1"/>
</dbReference>
<evidence type="ECO:0000313" key="12">
    <source>
        <dbReference type="Proteomes" id="UP000077926"/>
    </source>
</evidence>
<dbReference type="Gene3D" id="6.10.340.10">
    <property type="match status" value="1"/>
</dbReference>
<evidence type="ECO:0000259" key="9">
    <source>
        <dbReference type="PROSITE" id="PS50111"/>
    </source>
</evidence>
<evidence type="ECO:0000256" key="1">
    <source>
        <dbReference type="ARBA" id="ARBA00004236"/>
    </source>
</evidence>
<comment type="subcellular location">
    <subcellularLocation>
        <location evidence="1">Cell membrane</location>
    </subcellularLocation>
</comment>
<evidence type="ECO:0000313" key="11">
    <source>
        <dbReference type="EMBL" id="AOH56224.1"/>
    </source>
</evidence>
<comment type="similarity">
    <text evidence="5">Belongs to the methyl-accepting chemotaxis (MCP) protein family.</text>
</comment>
<dbReference type="SMART" id="SM00304">
    <property type="entry name" value="HAMP"/>
    <property type="match status" value="1"/>
</dbReference>
<sequence>MKGSIHLRSIRGKILVSFSLIISLCIILGAFNIYSSNKSLVHSQDIIERELPLLIENEKLLNNLSQRTAFARAYILYGDESYKDKFLQYTEDSQNIQDNLLTLNDSEKAKDLIEKSVDWKTMIVDRVFPQYEKGNEERAKEILKNEVAPISNEVMEGFKGLASEQEELIEASGETVMASAKSVKTTSIIISIAVVIIGVLLAVVTAHLITVPLLKIRDRMKLVAAGELNHEPLERKSNDEIGELTESANQMQNNLRETIEKMLDVSESVSTQSQDLTQSAHEGQQGSRQIATTMHELSEGSDSQANRATEMVRMMEDFTSKIEQAHHAGGAVFMSSNEILSLTKEGSILMRSSVQQMNTIDTIVKNAVEQVKGLDSQSQQISQLVQVIKDISNQTNLLALNAAIEAARAGEHGKGFAVVADEVRKLAEEVTHSVGDITEIAGTIQTGSKNVVRSLEDGYRQVDEGTKQITLTGQTFETINRSVEDMGTKIQHITDELTYISTNSRNINTAIEDIAAVSEESAAGIEQVSASAQQSSSAMDEITNHAGELASSAVQLTEQVKKFQL</sequence>
<dbReference type="InterPro" id="IPR004089">
    <property type="entry name" value="MCPsignal_dom"/>
</dbReference>
<evidence type="ECO:0000256" key="4">
    <source>
        <dbReference type="ARBA" id="ARBA00023224"/>
    </source>
</evidence>
<dbReference type="InterPro" id="IPR024478">
    <property type="entry name" value="HlyB_4HB_MCP"/>
</dbReference>
<feature type="transmembrane region" description="Helical" evidence="8">
    <location>
        <begin position="12"/>
        <end position="34"/>
    </location>
</feature>
<dbReference type="PANTHER" id="PTHR32089">
    <property type="entry name" value="METHYL-ACCEPTING CHEMOTAXIS PROTEIN MCPB"/>
    <property type="match status" value="1"/>
</dbReference>
<reference evidence="11 12" key="1">
    <citation type="submission" date="2016-08" db="EMBL/GenBank/DDBJ databases">
        <title>Complete genome sequence of Bacillus muralis G25-68, a strain with toxicity to nematodes.</title>
        <authorList>
            <person name="Zheng Z."/>
        </authorList>
    </citation>
    <scope>NUCLEOTIDE SEQUENCE [LARGE SCALE GENOMIC DNA]</scope>
    <source>
        <strain evidence="11 12">G25-68</strain>
    </source>
</reference>
<dbReference type="AlphaFoldDB" id="A0A1B3XSN7"/>
<dbReference type="PROSITE" id="PS50111">
    <property type="entry name" value="CHEMOTAXIS_TRANSDUC_2"/>
    <property type="match status" value="1"/>
</dbReference>
<evidence type="ECO:0000256" key="3">
    <source>
        <dbReference type="ARBA" id="ARBA00023136"/>
    </source>
</evidence>
<evidence type="ECO:0000256" key="5">
    <source>
        <dbReference type="ARBA" id="ARBA00029447"/>
    </source>
</evidence>
<keyword evidence="8" id="KW-0812">Transmembrane</keyword>
<gene>
    <name evidence="11" type="ORF">ABE28_017815</name>
</gene>
<dbReference type="GO" id="GO:0005886">
    <property type="term" value="C:plasma membrane"/>
    <property type="evidence" value="ECO:0007669"/>
    <property type="project" value="UniProtKB-SubCell"/>
</dbReference>
<evidence type="ECO:0000259" key="10">
    <source>
        <dbReference type="PROSITE" id="PS50885"/>
    </source>
</evidence>
<dbReference type="SUPFAM" id="SSF58104">
    <property type="entry name" value="Methyl-accepting chemotaxis protein (MCP) signaling domain"/>
    <property type="match status" value="1"/>
</dbReference>
<feature type="transmembrane region" description="Helical" evidence="8">
    <location>
        <begin position="188"/>
        <end position="214"/>
    </location>
</feature>
<evidence type="ECO:0000256" key="2">
    <source>
        <dbReference type="ARBA" id="ARBA00022475"/>
    </source>
</evidence>
<dbReference type="STRING" id="264697.ABE28_017815"/>
<feature type="compositionally biased region" description="Polar residues" evidence="7">
    <location>
        <begin position="267"/>
        <end position="289"/>
    </location>
</feature>
<proteinExistence type="inferred from homology"/>
<organism evidence="11 12">
    <name type="scientific">Peribacillus muralis</name>
    <dbReference type="NCBI Taxonomy" id="264697"/>
    <lineage>
        <taxon>Bacteria</taxon>
        <taxon>Bacillati</taxon>
        <taxon>Bacillota</taxon>
        <taxon>Bacilli</taxon>
        <taxon>Bacillales</taxon>
        <taxon>Bacillaceae</taxon>
        <taxon>Peribacillus</taxon>
    </lineage>
</organism>
<feature type="region of interest" description="Disordered" evidence="7">
    <location>
        <begin position="266"/>
        <end position="289"/>
    </location>
</feature>
<evidence type="ECO:0008006" key="13">
    <source>
        <dbReference type="Google" id="ProtNLM"/>
    </source>
</evidence>
<keyword evidence="8" id="KW-1133">Transmembrane helix</keyword>
<dbReference type="CDD" id="cd06225">
    <property type="entry name" value="HAMP"/>
    <property type="match status" value="1"/>
</dbReference>
<keyword evidence="2" id="KW-1003">Cell membrane</keyword>
<accession>A0A1B3XSN7</accession>
<name>A0A1B3XSN7_9BACI</name>
<dbReference type="CDD" id="cd11386">
    <property type="entry name" value="MCP_signal"/>
    <property type="match status" value="1"/>
</dbReference>
<feature type="domain" description="Methyl-accepting transducer" evidence="9">
    <location>
        <begin position="279"/>
        <end position="529"/>
    </location>
</feature>